<reference evidence="3" key="2">
    <citation type="submission" date="2023-01" db="EMBL/GenBank/DDBJ databases">
        <authorList>
            <person name="Petersen C."/>
        </authorList>
    </citation>
    <scope>NUCLEOTIDE SEQUENCE</scope>
    <source>
        <strain evidence="3">IBT 17514</strain>
    </source>
</reference>
<feature type="region of interest" description="Disordered" evidence="1">
    <location>
        <begin position="514"/>
        <end position="539"/>
    </location>
</feature>
<evidence type="ECO:0000313" key="4">
    <source>
        <dbReference type="Proteomes" id="UP001215712"/>
    </source>
</evidence>
<feature type="region of interest" description="Disordered" evidence="1">
    <location>
        <begin position="413"/>
        <end position="447"/>
    </location>
</feature>
<dbReference type="GO" id="GO:0070860">
    <property type="term" value="C:RNA polymerase I core factor complex"/>
    <property type="evidence" value="ECO:0007669"/>
    <property type="project" value="TreeGrafter"/>
</dbReference>
<dbReference type="Pfam" id="PF15463">
    <property type="entry name" value="ECM11"/>
    <property type="match status" value="1"/>
</dbReference>
<dbReference type="PANTHER" id="PTHR28244:SF1">
    <property type="entry name" value="RNA POLYMERASE I-SPECIFIC TRANSCRIPTION INITIATION FACTOR RRN11"/>
    <property type="match status" value="1"/>
</dbReference>
<dbReference type="GO" id="GO:0001164">
    <property type="term" value="F:RNA polymerase I core promoter sequence-specific DNA binding"/>
    <property type="evidence" value="ECO:0007669"/>
    <property type="project" value="TreeGrafter"/>
</dbReference>
<accession>A0AAD6HLA2</accession>
<feature type="compositionally biased region" description="Polar residues" evidence="1">
    <location>
        <begin position="106"/>
        <end position="120"/>
    </location>
</feature>
<feature type="compositionally biased region" description="Polar residues" evidence="1">
    <location>
        <begin position="514"/>
        <end position="523"/>
    </location>
</feature>
<gene>
    <name evidence="3" type="ORF">N7493_006368</name>
</gene>
<dbReference type="Proteomes" id="UP001215712">
    <property type="component" value="Unassembled WGS sequence"/>
</dbReference>
<organism evidence="3 4">
    <name type="scientific">Penicillium malachiteum</name>
    <dbReference type="NCBI Taxonomy" id="1324776"/>
    <lineage>
        <taxon>Eukaryota</taxon>
        <taxon>Fungi</taxon>
        <taxon>Dikarya</taxon>
        <taxon>Ascomycota</taxon>
        <taxon>Pezizomycotina</taxon>
        <taxon>Eurotiomycetes</taxon>
        <taxon>Eurotiomycetidae</taxon>
        <taxon>Eurotiales</taxon>
        <taxon>Aspergillaceae</taxon>
        <taxon>Penicillium</taxon>
    </lineage>
</organism>
<name>A0AAD6HLA2_9EURO</name>
<dbReference type="AlphaFoldDB" id="A0AAD6HLA2"/>
<evidence type="ECO:0000256" key="1">
    <source>
        <dbReference type="SAM" id="MobiDB-lite"/>
    </source>
</evidence>
<evidence type="ECO:0000313" key="3">
    <source>
        <dbReference type="EMBL" id="KAJ5724640.1"/>
    </source>
</evidence>
<dbReference type="InterPro" id="IPR029178">
    <property type="entry name" value="Ecm11_C"/>
</dbReference>
<feature type="region of interest" description="Disordered" evidence="1">
    <location>
        <begin position="1"/>
        <end position="28"/>
    </location>
</feature>
<keyword evidence="4" id="KW-1185">Reference proteome</keyword>
<dbReference type="InterPro" id="IPR053029">
    <property type="entry name" value="RNA_pol_I-specific_init_factor"/>
</dbReference>
<feature type="domain" description="Extracellular mutant protein 11 C-terminal" evidence="2">
    <location>
        <begin position="394"/>
        <end position="534"/>
    </location>
</feature>
<feature type="region of interest" description="Disordered" evidence="1">
    <location>
        <begin position="89"/>
        <end position="206"/>
    </location>
</feature>
<reference evidence="3" key="1">
    <citation type="journal article" date="2023" name="IMA Fungus">
        <title>Comparative genomic study of the Penicillium genus elucidates a diverse pangenome and 15 lateral gene transfer events.</title>
        <authorList>
            <person name="Petersen C."/>
            <person name="Sorensen T."/>
            <person name="Nielsen M.R."/>
            <person name="Sondergaard T.E."/>
            <person name="Sorensen J.L."/>
            <person name="Fitzpatrick D.A."/>
            <person name="Frisvad J.C."/>
            <person name="Nielsen K.L."/>
        </authorList>
    </citation>
    <scope>NUCLEOTIDE SEQUENCE</scope>
    <source>
        <strain evidence="3">IBT 17514</strain>
    </source>
</reference>
<protein>
    <recommendedName>
        <fullName evidence="2">Extracellular mutant protein 11 C-terminal domain-containing protein</fullName>
    </recommendedName>
</protein>
<feature type="compositionally biased region" description="Basic residues" evidence="1">
    <location>
        <begin position="377"/>
        <end position="390"/>
    </location>
</feature>
<sequence>MGVGDYVHSKEVGQPRAPPDLGPSQRQLRAAQAKVDVTVTQTEINASARAAPLIFQEPRLIPDKQFRPGPENGVHRDAFDTDVEGIDDSTIAGTSVFGFDDPQSHAPLNQNSPYTETSPRPSYLPRPTRRSRPSWFDGLGDKVMKKAGFDSDDADDTSSQVTSSAAADEERTEQLPPQQQPQPQPQQEEHQQQQPSSWYLSHKYRSTEEPLSKRLENFWSASRRAPKSMDLSQAERAVSADPSEPGPPPRKLGHMLPPTAPRKITLPHSMSATPRTRFSPPKPSLLDQLDISPNRVESESPPQARTLSITAFADGENSDYEGGDAGIDETIRLSSRRDSVHSANVFGIANMSDMLEREDSDLEPSQDPFFTQSTSTRPRRNTVIRSKKRHLEPDYPPHQLYQKSFTELQAEPFEKAPTPAPPPAKSPSLPPEPTVVPSPESPHEMGSHLLNLSEKDRHTYLSGLSMYDWEDCGDQLLDQFSHLLSEMKKLRRARRRTAQAFEDEIKRRHEQVEIQSQELSTKMQEMRAGSAQMLRGQDP</sequence>
<feature type="compositionally biased region" description="Basic and acidic residues" evidence="1">
    <location>
        <begin position="139"/>
        <end position="149"/>
    </location>
</feature>
<evidence type="ECO:0000259" key="2">
    <source>
        <dbReference type="Pfam" id="PF15463"/>
    </source>
</evidence>
<feature type="region of interest" description="Disordered" evidence="1">
    <location>
        <begin position="223"/>
        <end position="305"/>
    </location>
</feature>
<dbReference type="PANTHER" id="PTHR28244">
    <property type="entry name" value="RNA POLYMERASE I-SPECIFIC TRANSCRIPTION INITIATION FACTOR RRN11"/>
    <property type="match status" value="1"/>
</dbReference>
<feature type="region of interest" description="Disordered" evidence="1">
    <location>
        <begin position="357"/>
        <end position="398"/>
    </location>
</feature>
<feature type="compositionally biased region" description="Pro residues" evidence="1">
    <location>
        <begin position="418"/>
        <end position="440"/>
    </location>
</feature>
<dbReference type="GO" id="GO:0042790">
    <property type="term" value="P:nucleolar large rRNA transcription by RNA polymerase I"/>
    <property type="evidence" value="ECO:0007669"/>
    <property type="project" value="TreeGrafter"/>
</dbReference>
<proteinExistence type="predicted"/>
<comment type="caution">
    <text evidence="3">The sequence shown here is derived from an EMBL/GenBank/DDBJ whole genome shotgun (WGS) entry which is preliminary data.</text>
</comment>
<dbReference type="EMBL" id="JAQJAN010000008">
    <property type="protein sequence ID" value="KAJ5724640.1"/>
    <property type="molecule type" value="Genomic_DNA"/>
</dbReference>
<dbReference type="GO" id="GO:0017025">
    <property type="term" value="F:TBP-class protein binding"/>
    <property type="evidence" value="ECO:0007669"/>
    <property type="project" value="TreeGrafter"/>
</dbReference>